<keyword evidence="10" id="KW-1185">Reference proteome</keyword>
<evidence type="ECO:0000256" key="6">
    <source>
        <dbReference type="ARBA" id="ARBA00023136"/>
    </source>
</evidence>
<keyword evidence="4 7" id="KW-0812">Transmembrane</keyword>
<keyword evidence="3" id="KW-1003">Cell membrane</keyword>
<dbReference type="PANTHER" id="PTHR30043:SF1">
    <property type="entry name" value="ABC TRANSPORT SYSTEM PERMEASE PROTEIN P69"/>
    <property type="match status" value="1"/>
</dbReference>
<dbReference type="EMBL" id="CP004393">
    <property type="protein sequence ID" value="AJE45518.1"/>
    <property type="molecule type" value="Genomic_DNA"/>
</dbReference>
<dbReference type="PANTHER" id="PTHR30043">
    <property type="entry name" value="PHOSPHONATES TRANSPORT SYSTEM PERMEASE PROTEIN"/>
    <property type="match status" value="1"/>
</dbReference>
<dbReference type="NCBIfam" id="TIGR01097">
    <property type="entry name" value="PhnE"/>
    <property type="match status" value="1"/>
</dbReference>
<evidence type="ECO:0000256" key="7">
    <source>
        <dbReference type="RuleBase" id="RU363032"/>
    </source>
</evidence>
<dbReference type="GO" id="GO:0015416">
    <property type="term" value="F:ABC-type phosphonate transporter activity"/>
    <property type="evidence" value="ECO:0007669"/>
    <property type="project" value="InterPro"/>
</dbReference>
<dbReference type="HOGENOM" id="CLU_064254_0_0_5"/>
<gene>
    <name evidence="9" type="ORF">P73_0803</name>
</gene>
<keyword evidence="6 7" id="KW-0472">Membrane</keyword>
<dbReference type="OrthoDB" id="9808005at2"/>
<dbReference type="PROSITE" id="PS50928">
    <property type="entry name" value="ABC_TM1"/>
    <property type="match status" value="1"/>
</dbReference>
<keyword evidence="2 7" id="KW-0813">Transport</keyword>
<dbReference type="SUPFAM" id="SSF161098">
    <property type="entry name" value="MetI-like"/>
    <property type="match status" value="1"/>
</dbReference>
<dbReference type="InterPro" id="IPR000515">
    <property type="entry name" value="MetI-like"/>
</dbReference>
<feature type="transmembrane region" description="Helical" evidence="7">
    <location>
        <begin position="256"/>
        <end position="277"/>
    </location>
</feature>
<feature type="transmembrane region" description="Helical" evidence="7">
    <location>
        <begin position="25"/>
        <end position="45"/>
    </location>
</feature>
<organism evidence="9 10">
    <name type="scientific">Celeribacter indicus</name>
    <dbReference type="NCBI Taxonomy" id="1208324"/>
    <lineage>
        <taxon>Bacteria</taxon>
        <taxon>Pseudomonadati</taxon>
        <taxon>Pseudomonadota</taxon>
        <taxon>Alphaproteobacteria</taxon>
        <taxon>Rhodobacterales</taxon>
        <taxon>Roseobacteraceae</taxon>
        <taxon>Celeribacter</taxon>
    </lineage>
</organism>
<name>A0A0B5DPL5_9RHOB</name>
<evidence type="ECO:0000313" key="10">
    <source>
        <dbReference type="Proteomes" id="UP000031521"/>
    </source>
</evidence>
<comment type="similarity">
    <text evidence="7">Belongs to the binding-protein-dependent transport system permease family.</text>
</comment>
<accession>A0A0B5DPL5</accession>
<protein>
    <submittedName>
        <fullName evidence="9">Phosphonate ABC transporter permease</fullName>
    </submittedName>
</protein>
<feature type="transmembrane region" description="Helical" evidence="7">
    <location>
        <begin position="141"/>
        <end position="164"/>
    </location>
</feature>
<comment type="subcellular location">
    <subcellularLocation>
        <location evidence="1 7">Cell membrane</location>
        <topology evidence="1 7">Multi-pass membrane protein</topology>
    </subcellularLocation>
</comment>
<proteinExistence type="inferred from homology"/>
<evidence type="ECO:0000313" key="9">
    <source>
        <dbReference type="EMBL" id="AJE45518.1"/>
    </source>
</evidence>
<feature type="domain" description="ABC transmembrane type-1" evidence="8">
    <location>
        <begin position="89"/>
        <end position="274"/>
    </location>
</feature>
<evidence type="ECO:0000256" key="5">
    <source>
        <dbReference type="ARBA" id="ARBA00022989"/>
    </source>
</evidence>
<dbReference type="CDD" id="cd06261">
    <property type="entry name" value="TM_PBP2"/>
    <property type="match status" value="1"/>
</dbReference>
<sequence>MAHFADTPLAETRAAYLALVRQRRLYGGLMLAIFLLLLAAGFGIANDRNAGGFLPGLPHIFDFPADVVAEAWQKRANLPGHLRDALPALIETINIAALATLSGAAGAIVLSLLSTAGLAPWPRLIPLFRRMMDLMRAVPELVIALVLIFVLGGGPVPAAIAIGFHTVGALGKLFSEVNENADTKPLEGLASAGATWSQRMMLGLLPQVAPNWFSYALLRFEINIRASAILGFVGAGGIGYELRNAISFGQGRFDEAAAVFILLFLTIVLFDQLSSVLRHRLTHGARKETRP</sequence>
<keyword evidence="5 7" id="KW-1133">Transmembrane helix</keyword>
<dbReference type="KEGG" id="cid:P73_0803"/>
<dbReference type="InterPro" id="IPR005769">
    <property type="entry name" value="PhnE/PtxC"/>
</dbReference>
<evidence type="ECO:0000259" key="8">
    <source>
        <dbReference type="PROSITE" id="PS50928"/>
    </source>
</evidence>
<reference evidence="9 10" key="1">
    <citation type="journal article" date="2014" name="Int. J. Syst. Evol. Microbiol.">
        <title>Celeribacter indicus sp. nov., a polycyclic aromatic hydrocarbon-degrading bacterium from deep-sea sediment and reclassification of Huaishuia halophila as Celeribacter halophilus comb. nov.</title>
        <authorList>
            <person name="Lai Q."/>
            <person name="Cao J."/>
            <person name="Yuan J."/>
            <person name="Li F."/>
            <person name="Shao Z."/>
        </authorList>
    </citation>
    <scope>NUCLEOTIDE SEQUENCE [LARGE SCALE GENOMIC DNA]</scope>
    <source>
        <strain evidence="9">P73</strain>
    </source>
</reference>
<dbReference type="GO" id="GO:0005886">
    <property type="term" value="C:plasma membrane"/>
    <property type="evidence" value="ECO:0007669"/>
    <property type="project" value="UniProtKB-SubCell"/>
</dbReference>
<evidence type="ECO:0000256" key="1">
    <source>
        <dbReference type="ARBA" id="ARBA00004651"/>
    </source>
</evidence>
<dbReference type="AlphaFoldDB" id="A0A0B5DPL5"/>
<dbReference type="Gene3D" id="1.10.3720.10">
    <property type="entry name" value="MetI-like"/>
    <property type="match status" value="1"/>
</dbReference>
<evidence type="ECO:0000256" key="4">
    <source>
        <dbReference type="ARBA" id="ARBA00022692"/>
    </source>
</evidence>
<dbReference type="Pfam" id="PF00528">
    <property type="entry name" value="BPD_transp_1"/>
    <property type="match status" value="1"/>
</dbReference>
<dbReference type="Proteomes" id="UP000031521">
    <property type="component" value="Chromosome"/>
</dbReference>
<dbReference type="InterPro" id="IPR035906">
    <property type="entry name" value="MetI-like_sf"/>
</dbReference>
<feature type="transmembrane region" description="Helical" evidence="7">
    <location>
        <begin position="95"/>
        <end position="121"/>
    </location>
</feature>
<dbReference type="RefSeq" id="WP_043868575.1">
    <property type="nucleotide sequence ID" value="NZ_CP004393.1"/>
</dbReference>
<dbReference type="STRING" id="1208324.P73_0803"/>
<evidence type="ECO:0000256" key="3">
    <source>
        <dbReference type="ARBA" id="ARBA00022475"/>
    </source>
</evidence>
<evidence type="ECO:0000256" key="2">
    <source>
        <dbReference type="ARBA" id="ARBA00022448"/>
    </source>
</evidence>